<dbReference type="RefSeq" id="WP_289826279.1">
    <property type="nucleotide sequence ID" value="NZ_JAUEIE010000023.1"/>
</dbReference>
<dbReference type="AlphaFoldDB" id="A0AAW7JGL8"/>
<reference evidence="3" key="2">
    <citation type="submission" date="2023-08" db="EMBL/GenBank/DDBJ databases">
        <title>Identification and characterization of horizontal gene transfer across gut microbiota members of farm animals based on homology search.</title>
        <authorList>
            <person name="Schwarzerova J."/>
            <person name="Nykrynova M."/>
            <person name="Jureckova K."/>
            <person name="Cejkova D."/>
            <person name="Rychlik I."/>
        </authorList>
    </citation>
    <scope>NUCLEOTIDE SEQUENCE</scope>
    <source>
        <strain evidence="3">ET15</strain>
        <strain evidence="2">ET37</strain>
    </source>
</reference>
<dbReference type="Proteomes" id="UP001167831">
    <property type="component" value="Unassembled WGS sequence"/>
</dbReference>
<feature type="transmembrane region" description="Helical" evidence="1">
    <location>
        <begin position="105"/>
        <end position="127"/>
    </location>
</feature>
<feature type="transmembrane region" description="Helical" evidence="1">
    <location>
        <begin position="201"/>
        <end position="223"/>
    </location>
</feature>
<dbReference type="EMBL" id="JAUEIF010000002">
    <property type="protein sequence ID" value="MDN0024405.1"/>
    <property type="molecule type" value="Genomic_DNA"/>
</dbReference>
<dbReference type="Proteomes" id="UP001168478">
    <property type="component" value="Unassembled WGS sequence"/>
</dbReference>
<evidence type="ECO:0000313" key="3">
    <source>
        <dbReference type="EMBL" id="MDN0024405.1"/>
    </source>
</evidence>
<keyword evidence="1" id="KW-0812">Transmembrane</keyword>
<keyword evidence="1" id="KW-0472">Membrane</keyword>
<feature type="transmembrane region" description="Helical" evidence="1">
    <location>
        <begin position="60"/>
        <end position="84"/>
    </location>
</feature>
<keyword evidence="1" id="KW-1133">Transmembrane helix</keyword>
<dbReference type="EMBL" id="JAUEIE010000023">
    <property type="protein sequence ID" value="MDN0023864.1"/>
    <property type="molecule type" value="Genomic_DNA"/>
</dbReference>
<protein>
    <submittedName>
        <fullName evidence="3">Uncharacterized protein</fullName>
    </submittedName>
</protein>
<organism evidence="3 5">
    <name type="scientific">Leyella lascolaii</name>
    <dbReference type="NCBI Taxonomy" id="1776379"/>
    <lineage>
        <taxon>Bacteria</taxon>
        <taxon>Pseudomonadati</taxon>
        <taxon>Bacteroidota</taxon>
        <taxon>Bacteroidia</taxon>
        <taxon>Bacteroidales</taxon>
        <taxon>Prevotellaceae</taxon>
        <taxon>Leyella</taxon>
    </lineage>
</organism>
<comment type="caution">
    <text evidence="3">The sequence shown here is derived from an EMBL/GenBank/DDBJ whole genome shotgun (WGS) entry which is preliminary data.</text>
</comment>
<evidence type="ECO:0000256" key="1">
    <source>
        <dbReference type="SAM" id="Phobius"/>
    </source>
</evidence>
<reference evidence="3" key="1">
    <citation type="submission" date="2023-06" db="EMBL/GenBank/DDBJ databases">
        <authorList>
            <person name="Zeman M."/>
            <person name="Kubasova T."/>
            <person name="Jahodarova E."/>
            <person name="Nykrynova M."/>
            <person name="Rychlik I."/>
        </authorList>
    </citation>
    <scope>NUCLEOTIDE SEQUENCE</scope>
    <source>
        <strain evidence="3">ET15</strain>
        <strain evidence="2">ET37</strain>
    </source>
</reference>
<evidence type="ECO:0000313" key="5">
    <source>
        <dbReference type="Proteomes" id="UP001168478"/>
    </source>
</evidence>
<feature type="transmembrane region" description="Helical" evidence="1">
    <location>
        <begin position="172"/>
        <end position="192"/>
    </location>
</feature>
<accession>A0AAW7JGL8</accession>
<evidence type="ECO:0000313" key="2">
    <source>
        <dbReference type="EMBL" id="MDN0023864.1"/>
    </source>
</evidence>
<name>A0AAW7JGL8_9BACT</name>
<keyword evidence="4" id="KW-1185">Reference proteome</keyword>
<sequence>MRQFDWKRFRMMLLWTYGNNKGNLLRMGAIMTITFFLCEEFVAGMTLVNSGDGDTDFVGGIMLLFCFMVGLTCFYFGASTMFSCTRHKRQATAFLMHPASNMEKYLSRWIYVTVGWGIVITLAFLAADCLRMMFNTVMGWSLTSSILSMLDAGPIFHDPGLMWFISSLPADTVANIVLMVTAMMWTHSFYILGSAFFRRHAFLLTTIVLMFIQMALAITGATVHYEVASVELVVVGGYTAAAFVLALTIFNYWASYRLFRHTNVINNKWINI</sequence>
<feature type="transmembrane region" description="Helical" evidence="1">
    <location>
        <begin position="235"/>
        <end position="254"/>
    </location>
</feature>
<evidence type="ECO:0000313" key="4">
    <source>
        <dbReference type="Proteomes" id="UP001167831"/>
    </source>
</evidence>
<gene>
    <name evidence="2" type="ORF">QVN81_12720</name>
    <name evidence="3" type="ORF">QVN84_02535</name>
</gene>
<proteinExistence type="predicted"/>